<feature type="domain" description="PASTA" evidence="9">
    <location>
        <begin position="657"/>
        <end position="716"/>
    </location>
</feature>
<dbReference type="SMART" id="SM00740">
    <property type="entry name" value="PASTA"/>
    <property type="match status" value="2"/>
</dbReference>
<dbReference type="AlphaFoldDB" id="A0A0A2TT54"/>
<feature type="compositionally biased region" description="Polar residues" evidence="7">
    <location>
        <begin position="716"/>
        <end position="744"/>
    </location>
</feature>
<comment type="caution">
    <text evidence="10">The sequence shown here is derived from an EMBL/GenBank/DDBJ whole genome shotgun (WGS) entry which is preliminary data.</text>
</comment>
<dbReference type="Pfam" id="PF03717">
    <property type="entry name" value="PBP_dimer"/>
    <property type="match status" value="1"/>
</dbReference>
<dbReference type="Pfam" id="PF03793">
    <property type="entry name" value="PASTA"/>
    <property type="match status" value="2"/>
</dbReference>
<keyword evidence="8" id="KW-1133">Transmembrane helix</keyword>
<dbReference type="InterPro" id="IPR005543">
    <property type="entry name" value="PASTA_dom"/>
</dbReference>
<evidence type="ECO:0000256" key="7">
    <source>
        <dbReference type="SAM" id="MobiDB-lite"/>
    </source>
</evidence>
<evidence type="ECO:0000256" key="1">
    <source>
        <dbReference type="ARBA" id="ARBA00004370"/>
    </source>
</evidence>
<evidence type="ECO:0000256" key="8">
    <source>
        <dbReference type="SAM" id="Phobius"/>
    </source>
</evidence>
<dbReference type="SUPFAM" id="SSF54184">
    <property type="entry name" value="Penicillin-binding protein 2x (pbp-2x), c-terminal domain"/>
    <property type="match status" value="2"/>
</dbReference>
<evidence type="ECO:0000256" key="4">
    <source>
        <dbReference type="ARBA" id="ARBA00012448"/>
    </source>
</evidence>
<dbReference type="Pfam" id="PF00905">
    <property type="entry name" value="Transpeptidase"/>
    <property type="match status" value="1"/>
</dbReference>
<comment type="catalytic activity">
    <reaction evidence="6">
        <text>Preferential cleavage: (Ac)2-L-Lys-D-Ala-|-D-Ala. Also transpeptidation of peptidyl-alanyl moieties that are N-acyl substituents of D-alanine.</text>
        <dbReference type="EC" id="3.4.16.4"/>
    </reaction>
</comment>
<proteinExistence type="inferred from homology"/>
<name>A0A0A2TT54_9BACI</name>
<dbReference type="PANTHER" id="PTHR30627:SF26">
    <property type="entry name" value="PENICILLIN-BINDING PROTEIN 2B"/>
    <property type="match status" value="1"/>
</dbReference>
<dbReference type="FunFam" id="3.40.710.10:FF:000026">
    <property type="entry name" value="Penicillin-binding protein 1"/>
    <property type="match status" value="1"/>
</dbReference>
<dbReference type="SUPFAM" id="SSF56601">
    <property type="entry name" value="beta-lactamase/transpeptidase-like"/>
    <property type="match status" value="1"/>
</dbReference>
<dbReference type="eggNOG" id="COG0768">
    <property type="taxonomic scope" value="Bacteria"/>
</dbReference>
<dbReference type="InterPro" id="IPR036138">
    <property type="entry name" value="PBP_dimer_sf"/>
</dbReference>
<keyword evidence="5 8" id="KW-0472">Membrane</keyword>
<dbReference type="UniPathway" id="UPA00219"/>
<evidence type="ECO:0000313" key="11">
    <source>
        <dbReference type="Proteomes" id="UP000030147"/>
    </source>
</evidence>
<dbReference type="SUPFAM" id="SSF56519">
    <property type="entry name" value="Penicillin binding protein dimerisation domain"/>
    <property type="match status" value="1"/>
</dbReference>
<comment type="similarity">
    <text evidence="3">Belongs to the transpeptidase family.</text>
</comment>
<dbReference type="RefSeq" id="WP_036820001.1">
    <property type="nucleotide sequence ID" value="NZ_AVBF01000030.1"/>
</dbReference>
<dbReference type="Gene3D" id="2.20.70.70">
    <property type="match status" value="1"/>
</dbReference>
<dbReference type="GO" id="GO:0009002">
    <property type="term" value="F:serine-type D-Ala-D-Ala carboxypeptidase activity"/>
    <property type="evidence" value="ECO:0007669"/>
    <property type="project" value="UniProtKB-EC"/>
</dbReference>
<gene>
    <name evidence="10" type="ORF">N782_05890</name>
</gene>
<dbReference type="EMBL" id="AVBF01000030">
    <property type="protein sequence ID" value="KGP72435.1"/>
    <property type="molecule type" value="Genomic_DNA"/>
</dbReference>
<comment type="subcellular location">
    <subcellularLocation>
        <location evidence="1">Membrane</location>
    </subcellularLocation>
</comment>
<evidence type="ECO:0000256" key="6">
    <source>
        <dbReference type="ARBA" id="ARBA00034000"/>
    </source>
</evidence>
<dbReference type="Gene3D" id="3.30.70.2110">
    <property type="match status" value="1"/>
</dbReference>
<evidence type="ECO:0000313" key="10">
    <source>
        <dbReference type="EMBL" id="KGP72435.1"/>
    </source>
</evidence>
<dbReference type="InterPro" id="IPR005311">
    <property type="entry name" value="PBP_dimer"/>
</dbReference>
<evidence type="ECO:0000256" key="3">
    <source>
        <dbReference type="ARBA" id="ARBA00007171"/>
    </source>
</evidence>
<evidence type="ECO:0000259" key="9">
    <source>
        <dbReference type="PROSITE" id="PS51178"/>
    </source>
</evidence>
<organism evidence="10 11">
    <name type="scientific">Pontibacillus yanchengensis Y32</name>
    <dbReference type="NCBI Taxonomy" id="1385514"/>
    <lineage>
        <taxon>Bacteria</taxon>
        <taxon>Bacillati</taxon>
        <taxon>Bacillota</taxon>
        <taxon>Bacilli</taxon>
        <taxon>Bacillales</taxon>
        <taxon>Bacillaceae</taxon>
        <taxon>Pontibacillus</taxon>
    </lineage>
</organism>
<dbReference type="CDD" id="cd06576">
    <property type="entry name" value="PASTA_Pbp2x-like_1"/>
    <property type="match status" value="1"/>
</dbReference>
<feature type="region of interest" description="Disordered" evidence="7">
    <location>
        <begin position="715"/>
        <end position="744"/>
    </location>
</feature>
<dbReference type="Gene3D" id="3.40.710.10">
    <property type="entry name" value="DD-peptidase/beta-lactamase superfamily"/>
    <property type="match status" value="1"/>
</dbReference>
<evidence type="ECO:0000256" key="2">
    <source>
        <dbReference type="ARBA" id="ARBA00004752"/>
    </source>
</evidence>
<dbReference type="Gene3D" id="3.90.1310.10">
    <property type="entry name" value="Penicillin-binding protein 2a (Domain 2)"/>
    <property type="match status" value="1"/>
</dbReference>
<keyword evidence="11" id="KW-1185">Reference proteome</keyword>
<comment type="pathway">
    <text evidence="2">Cell wall biogenesis; peptidoglycan biosynthesis.</text>
</comment>
<dbReference type="PROSITE" id="PS51178">
    <property type="entry name" value="PASTA"/>
    <property type="match status" value="1"/>
</dbReference>
<dbReference type="InterPro" id="IPR050515">
    <property type="entry name" value="Beta-lactam/transpept"/>
</dbReference>
<dbReference type="EC" id="3.4.16.4" evidence="4"/>
<dbReference type="GO" id="GO:0071555">
    <property type="term" value="P:cell wall organization"/>
    <property type="evidence" value="ECO:0007669"/>
    <property type="project" value="TreeGrafter"/>
</dbReference>
<dbReference type="PANTHER" id="PTHR30627">
    <property type="entry name" value="PEPTIDOGLYCAN D,D-TRANSPEPTIDASE"/>
    <property type="match status" value="1"/>
</dbReference>
<dbReference type="GO" id="GO:0009252">
    <property type="term" value="P:peptidoglycan biosynthetic process"/>
    <property type="evidence" value="ECO:0007669"/>
    <property type="project" value="UniProtKB-UniPathway"/>
</dbReference>
<keyword evidence="8" id="KW-0812">Transmembrane</keyword>
<dbReference type="InterPro" id="IPR001460">
    <property type="entry name" value="PCN-bd_Tpept"/>
</dbReference>
<dbReference type="Proteomes" id="UP000030147">
    <property type="component" value="Unassembled WGS sequence"/>
</dbReference>
<dbReference type="OrthoDB" id="9766847at2"/>
<dbReference type="GO" id="GO:0008658">
    <property type="term" value="F:penicillin binding"/>
    <property type="evidence" value="ECO:0007669"/>
    <property type="project" value="InterPro"/>
</dbReference>
<reference evidence="10 11" key="1">
    <citation type="journal article" date="2015" name="Stand. Genomic Sci.">
        <title>High quality draft genome sequence of the moderately halophilic bacterium Pontibacillus yanchengensis Y32(T) and comparison among Pontibacillus genomes.</title>
        <authorList>
            <person name="Huang J."/>
            <person name="Qiao Z.X."/>
            <person name="Tang J.W."/>
            <person name="Wang G."/>
        </authorList>
    </citation>
    <scope>NUCLEOTIDE SEQUENCE [LARGE SCALE GENOMIC DNA]</scope>
    <source>
        <strain evidence="10 11">Y32</strain>
    </source>
</reference>
<evidence type="ECO:0000256" key="5">
    <source>
        <dbReference type="ARBA" id="ARBA00023136"/>
    </source>
</evidence>
<dbReference type="GO" id="GO:0005886">
    <property type="term" value="C:plasma membrane"/>
    <property type="evidence" value="ECO:0007669"/>
    <property type="project" value="TreeGrafter"/>
</dbReference>
<dbReference type="CDD" id="cd06575">
    <property type="entry name" value="PASTA_Pbp2x-like_2"/>
    <property type="match status" value="1"/>
</dbReference>
<feature type="transmembrane region" description="Helical" evidence="8">
    <location>
        <begin position="12"/>
        <end position="31"/>
    </location>
</feature>
<dbReference type="InterPro" id="IPR012338">
    <property type="entry name" value="Beta-lactam/transpept-like"/>
</dbReference>
<protein>
    <recommendedName>
        <fullName evidence="4">serine-type D-Ala-D-Ala carboxypeptidase</fullName>
        <ecNumber evidence="4">3.4.16.4</ecNumber>
    </recommendedName>
</protein>
<dbReference type="STRING" id="1385514.N782_05890"/>
<sequence length="744" mass="83010">MKKNRTTHRMAKLFMMLFTILFVVLFGRFFYIQATGEIEGVNLEKWAEKKRTSSYTIDADRGKIVDRNGMTLAYDRPTYSIYAIVDKAYSKDSEEALHVENAEQTAEKLAPVLDMKQQEIVNQIENGKSNNRFQVEFGAKGRYLSQDKKEKIEKMDLAGIKFTEQAKRYYPNGTFASHVLGFAQNKENSETIEGVMGIEKQMEKQLQEEDGGISYQRDKYNMKLLNPEEVIKKPQDGANVQLTLDQKIQTFLEDAMNQVDEEYSPSQMMAVVMDPKTGEVLALSNRPSFNPNNRKGIDNWYNDVIAYPYEPGSTMKIFTLAAAMDAGVYDGDEVYQSGSYQVDGEGRRIYDHNRDGWGAITYDEGIQRSSNVAAAKLLWEKLGPERFAEYYKEFGLTEKTGIDLPGEEAGRLLYNYPIEKITTAFGQGSTVTPIQQMMAATSIANDGKMMKPYVISSVTDPSSGNILEKSEPKVAGEPIDATTAKSVRELLGEVVTGEHGTGKAYQLNGYSVAGKTGTAQIPDSETGGYMTGRENYIFSFLGMAPKEDPELMMYVSVKQPSLEPGELGTDPVSDIFNTVMENSLRYLNIQPDKNKDAINVEANNLQDYVGESASKAASELKEQGADPIVLGNGEKVIKMLPKSGSEFLKSEKIFLLTKGKIQMPDMNGWSMRDALKLASILDLKMEKIGNGFVYKQSVQEGSTITKGSYLVVELKSPNQEDTEGNSSENQNERSMQQSNIDSEE</sequence>
<accession>A0A0A2TT54</accession>